<dbReference type="PROSITE" id="PS50118">
    <property type="entry name" value="HMG_BOX_2"/>
    <property type="match status" value="1"/>
</dbReference>
<dbReference type="PANTHER" id="PTHR46040:SF3">
    <property type="entry name" value="HIGH MOBILITY GROUP PROTEIN 2"/>
    <property type="match status" value="1"/>
</dbReference>
<keyword evidence="1 3" id="KW-0238">DNA-binding</keyword>
<dbReference type="EMBL" id="PKSL01000002">
    <property type="protein sequence ID" value="POW17674.1"/>
    <property type="molecule type" value="Genomic_DNA"/>
</dbReference>
<evidence type="ECO:0000256" key="2">
    <source>
        <dbReference type="ARBA" id="ARBA00023242"/>
    </source>
</evidence>
<feature type="region of interest" description="Disordered" evidence="4">
    <location>
        <begin position="358"/>
        <end position="386"/>
    </location>
</feature>
<dbReference type="Proteomes" id="UP000239156">
    <property type="component" value="Unassembled WGS sequence"/>
</dbReference>
<feature type="non-terminal residue" evidence="6">
    <location>
        <position position="1"/>
    </location>
</feature>
<dbReference type="SUPFAM" id="SSF47769">
    <property type="entry name" value="SAM/Pointed domain"/>
    <property type="match status" value="1"/>
</dbReference>
<protein>
    <recommendedName>
        <fullName evidence="5">HMG box domain-containing protein</fullName>
    </recommendedName>
</protein>
<feature type="DNA-binding region" description="HMG box" evidence="3">
    <location>
        <begin position="243"/>
        <end position="309"/>
    </location>
</feature>
<gene>
    <name evidence="6" type="ORF">PSTT_00519</name>
</gene>
<dbReference type="Gene3D" id="1.10.30.10">
    <property type="entry name" value="High mobility group box domain"/>
    <property type="match status" value="1"/>
</dbReference>
<evidence type="ECO:0000259" key="5">
    <source>
        <dbReference type="PROSITE" id="PS50118"/>
    </source>
</evidence>
<dbReference type="AlphaFoldDB" id="A0A2S4W7C2"/>
<comment type="caution">
    <text evidence="6">The sequence shown here is derived from an EMBL/GenBank/DDBJ whole genome shotgun (WGS) entry which is preliminary data.</text>
</comment>
<sequence length="472" mass="52912">LPRLVVLQCQSSTTLKHSVVTCFRSLSLASPSDLNNMRSTEAHVECFLSSLGLSDYLSTAVRDITEEDLEQMQVKRGHRRVLQRALGKQSPTNGLADPLSRPQLQGPACSSHVPMSPPPFNGEGRLHREFTERRSSSAWEHESSQSESSLFTGMDPNLSPSQATFDPKGFIQSESHHPSSVKFFQPPNPKGGTAVTQSLSSSFTFAINKVKKPLGLNAPVGYPRRLDIFKPRRVYHLTFNLLQKKPLSAYVMFSNTVREQLKGQQISFTEIARTVGERWKTLERSAKEAFEREASEQKDRWTKSMLAYKRTHEYEQHRRYLQQFKDVQQARSAAREAGPSRLSNLDCSNTRSLAMEWEVNNDSREGSGGEAEEGDDMLSHSVNSSSASMSAVTENARYTNKYLPDAFPSKPPTPDASAYLLPPPLLNNSRTRPTIPNLCTLDKHLTESQTLFFKSHTSVRNNPGIWGDTHTL</sequence>
<accession>A0A2S4W7C2</accession>
<dbReference type="SMART" id="SM00398">
    <property type="entry name" value="HMG"/>
    <property type="match status" value="1"/>
</dbReference>
<evidence type="ECO:0000256" key="1">
    <source>
        <dbReference type="ARBA" id="ARBA00023125"/>
    </source>
</evidence>
<dbReference type="InterPro" id="IPR036910">
    <property type="entry name" value="HMG_box_dom_sf"/>
</dbReference>
<feature type="domain" description="HMG box" evidence="5">
    <location>
        <begin position="243"/>
        <end position="309"/>
    </location>
</feature>
<proteinExistence type="predicted"/>
<dbReference type="GO" id="GO:0005634">
    <property type="term" value="C:nucleus"/>
    <property type="evidence" value="ECO:0007669"/>
    <property type="project" value="UniProtKB-UniRule"/>
</dbReference>
<evidence type="ECO:0000256" key="3">
    <source>
        <dbReference type="PROSITE-ProRule" id="PRU00267"/>
    </source>
</evidence>
<keyword evidence="2 3" id="KW-0539">Nucleus</keyword>
<dbReference type="InterPro" id="IPR013761">
    <property type="entry name" value="SAM/pointed_sf"/>
</dbReference>
<reference evidence="6" key="1">
    <citation type="submission" date="2017-12" db="EMBL/GenBank/DDBJ databases">
        <title>Gene loss provides genomic basis for host adaptation in cereal stripe rust fungi.</title>
        <authorList>
            <person name="Xia C."/>
        </authorList>
    </citation>
    <scope>NUCLEOTIDE SEQUENCE [LARGE SCALE GENOMIC DNA]</scope>
    <source>
        <strain evidence="6">93-210</strain>
    </source>
</reference>
<name>A0A2S4W7C2_9BASI</name>
<organism evidence="6 7">
    <name type="scientific">Puccinia striiformis</name>
    <dbReference type="NCBI Taxonomy" id="27350"/>
    <lineage>
        <taxon>Eukaryota</taxon>
        <taxon>Fungi</taxon>
        <taxon>Dikarya</taxon>
        <taxon>Basidiomycota</taxon>
        <taxon>Pucciniomycotina</taxon>
        <taxon>Pucciniomycetes</taxon>
        <taxon>Pucciniales</taxon>
        <taxon>Pucciniaceae</taxon>
        <taxon>Puccinia</taxon>
    </lineage>
</organism>
<dbReference type="SUPFAM" id="SSF47095">
    <property type="entry name" value="HMG-box"/>
    <property type="match status" value="1"/>
</dbReference>
<dbReference type="PANTHER" id="PTHR46040">
    <property type="entry name" value="HIGH MOBILITY GROUP PROTEIN 2"/>
    <property type="match status" value="1"/>
</dbReference>
<evidence type="ECO:0000256" key="4">
    <source>
        <dbReference type="SAM" id="MobiDB-lite"/>
    </source>
</evidence>
<evidence type="ECO:0000313" key="6">
    <source>
        <dbReference type="EMBL" id="POW17674.1"/>
    </source>
</evidence>
<feature type="compositionally biased region" description="Basic and acidic residues" evidence="4">
    <location>
        <begin position="124"/>
        <end position="144"/>
    </location>
</feature>
<keyword evidence="7" id="KW-1185">Reference proteome</keyword>
<dbReference type="InterPro" id="IPR009071">
    <property type="entry name" value="HMG_box_dom"/>
</dbReference>
<dbReference type="Pfam" id="PF00505">
    <property type="entry name" value="HMG_box"/>
    <property type="match status" value="1"/>
</dbReference>
<feature type="region of interest" description="Disordered" evidence="4">
    <location>
        <begin position="85"/>
        <end position="151"/>
    </location>
</feature>
<dbReference type="InterPro" id="IPR051965">
    <property type="entry name" value="ChromReg_NeuronalGeneExpr"/>
</dbReference>
<dbReference type="VEuPathDB" id="FungiDB:PSTT_00519"/>
<evidence type="ECO:0000313" key="7">
    <source>
        <dbReference type="Proteomes" id="UP000239156"/>
    </source>
</evidence>
<dbReference type="GO" id="GO:0010468">
    <property type="term" value="P:regulation of gene expression"/>
    <property type="evidence" value="ECO:0007669"/>
    <property type="project" value="TreeGrafter"/>
</dbReference>
<dbReference type="GO" id="GO:0003677">
    <property type="term" value="F:DNA binding"/>
    <property type="evidence" value="ECO:0007669"/>
    <property type="project" value="UniProtKB-UniRule"/>
</dbReference>